<protein>
    <submittedName>
        <fullName evidence="1">Uncharacterized protein</fullName>
    </submittedName>
</protein>
<proteinExistence type="predicted"/>
<gene>
    <name evidence="1" type="ORF">NBRC3257_3342</name>
</gene>
<accession>A0ABQ0J1K0</accession>
<keyword evidence="2" id="KW-1185">Reference proteome</keyword>
<evidence type="ECO:0000313" key="2">
    <source>
        <dbReference type="Proteomes" id="UP000018209"/>
    </source>
</evidence>
<dbReference type="Proteomes" id="UP000018209">
    <property type="component" value="Unassembled WGS sequence"/>
</dbReference>
<evidence type="ECO:0000313" key="1">
    <source>
        <dbReference type="EMBL" id="GAD28343.1"/>
    </source>
</evidence>
<reference evidence="1 2" key="1">
    <citation type="submission" date="2013-08" db="EMBL/GenBank/DDBJ databases">
        <title>Gluconobacter thailandicus NBRC 3257 whole genome sequence.</title>
        <authorList>
            <person name="Matsutani M."/>
            <person name="Yakushi T."/>
            <person name="Matsushita K."/>
        </authorList>
    </citation>
    <scope>NUCLEOTIDE SEQUENCE [LARGE SCALE GENOMIC DNA]</scope>
    <source>
        <strain evidence="1 2">NBRC 3257</strain>
    </source>
</reference>
<comment type="caution">
    <text evidence="1">The sequence shown here is derived from an EMBL/GenBank/DDBJ whole genome shotgun (WGS) entry which is preliminary data.</text>
</comment>
<sequence>MQPLRVVDIVDVRSDGLLNLLTRALNLSPHEFYFQGFEEALSHCTIPTVSLSAHGYEKAMSGKELTVSL</sequence>
<dbReference type="EMBL" id="BASM01000089">
    <property type="protein sequence ID" value="GAD28343.1"/>
    <property type="molecule type" value="Genomic_DNA"/>
</dbReference>
<name>A0ABQ0J1K0_GLUTH</name>
<organism evidence="1 2">
    <name type="scientific">Gluconobacter thailandicus NBRC 3257</name>
    <dbReference type="NCBI Taxonomy" id="1381097"/>
    <lineage>
        <taxon>Bacteria</taxon>
        <taxon>Pseudomonadati</taxon>
        <taxon>Pseudomonadota</taxon>
        <taxon>Alphaproteobacteria</taxon>
        <taxon>Acetobacterales</taxon>
        <taxon>Acetobacteraceae</taxon>
        <taxon>Gluconobacter</taxon>
    </lineage>
</organism>